<gene>
    <name evidence="2" type="ORF">QIT00_27700</name>
</gene>
<accession>A0ABT6T344</accession>
<dbReference type="EMBL" id="JASCIS010000034">
    <property type="protein sequence ID" value="MDI3422282.1"/>
    <property type="molecule type" value="Genomic_DNA"/>
</dbReference>
<proteinExistence type="predicted"/>
<name>A0ABT6T344_9ACTN</name>
<protein>
    <submittedName>
        <fullName evidence="2">DUF397 domain-containing protein</fullName>
    </submittedName>
</protein>
<sequence>MLNLYTLPAVEDGAFENFCGGNLGGEHEACIDVAAVPGAVEAFELRDSKPEGAGQKLRVTAAEVDDFVLGWAKKRGLAL</sequence>
<organism evidence="2 3">
    <name type="scientific">Streptomyces luteolus</name>
    <dbReference type="NCBI Taxonomy" id="3043615"/>
    <lineage>
        <taxon>Bacteria</taxon>
        <taxon>Bacillati</taxon>
        <taxon>Actinomycetota</taxon>
        <taxon>Actinomycetes</taxon>
        <taxon>Kitasatosporales</taxon>
        <taxon>Streptomycetaceae</taxon>
        <taxon>Streptomyces</taxon>
    </lineage>
</organism>
<dbReference type="RefSeq" id="WP_282538142.1">
    <property type="nucleotide sequence ID" value="NZ_JASCIS010000034.1"/>
</dbReference>
<dbReference type="InterPro" id="IPR007278">
    <property type="entry name" value="DUF397"/>
</dbReference>
<keyword evidence="3" id="KW-1185">Reference proteome</keyword>
<evidence type="ECO:0000313" key="3">
    <source>
        <dbReference type="Proteomes" id="UP001237105"/>
    </source>
</evidence>
<feature type="domain" description="DUF397" evidence="1">
    <location>
        <begin position="25"/>
        <end position="70"/>
    </location>
</feature>
<evidence type="ECO:0000313" key="2">
    <source>
        <dbReference type="EMBL" id="MDI3422282.1"/>
    </source>
</evidence>
<evidence type="ECO:0000259" key="1">
    <source>
        <dbReference type="Pfam" id="PF04149"/>
    </source>
</evidence>
<dbReference type="Pfam" id="PF04149">
    <property type="entry name" value="DUF397"/>
    <property type="match status" value="1"/>
</dbReference>
<comment type="caution">
    <text evidence="2">The sequence shown here is derived from an EMBL/GenBank/DDBJ whole genome shotgun (WGS) entry which is preliminary data.</text>
</comment>
<reference evidence="2 3" key="1">
    <citation type="submission" date="2023-05" db="EMBL/GenBank/DDBJ databases">
        <title>Draft genome sequence of Streptomyces sp. B-S-A12 isolated from a cave soil in Thailand.</title>
        <authorList>
            <person name="Chamroensaksri N."/>
            <person name="Muangham S."/>
        </authorList>
    </citation>
    <scope>NUCLEOTIDE SEQUENCE [LARGE SCALE GENOMIC DNA]</scope>
    <source>
        <strain evidence="2 3">B-S-A12</strain>
    </source>
</reference>
<dbReference type="Proteomes" id="UP001237105">
    <property type="component" value="Unassembled WGS sequence"/>
</dbReference>